<dbReference type="Pfam" id="PF02163">
    <property type="entry name" value="Peptidase_M50"/>
    <property type="match status" value="1"/>
</dbReference>
<dbReference type="GO" id="GO:0006508">
    <property type="term" value="P:proteolysis"/>
    <property type="evidence" value="ECO:0007669"/>
    <property type="project" value="UniProtKB-KW"/>
</dbReference>
<feature type="transmembrane region" description="Helical" evidence="11">
    <location>
        <begin position="103"/>
        <end position="124"/>
    </location>
</feature>
<evidence type="ECO:0000256" key="9">
    <source>
        <dbReference type="ARBA" id="ARBA00023049"/>
    </source>
</evidence>
<evidence type="ECO:0000256" key="1">
    <source>
        <dbReference type="ARBA" id="ARBA00001947"/>
    </source>
</evidence>
<dbReference type="NCBIfam" id="TIGR00054">
    <property type="entry name" value="RIP metalloprotease RseP"/>
    <property type="match status" value="1"/>
</dbReference>
<evidence type="ECO:0000256" key="8">
    <source>
        <dbReference type="ARBA" id="ARBA00022989"/>
    </source>
</evidence>
<dbReference type="PANTHER" id="PTHR42837:SF2">
    <property type="entry name" value="MEMBRANE METALLOPROTEASE ARASP2, CHLOROPLASTIC-RELATED"/>
    <property type="match status" value="1"/>
</dbReference>
<dbReference type="Gene3D" id="2.30.42.10">
    <property type="match status" value="1"/>
</dbReference>
<keyword evidence="8 11" id="KW-1133">Transmembrane helix</keyword>
<evidence type="ECO:0000256" key="2">
    <source>
        <dbReference type="ARBA" id="ARBA00004141"/>
    </source>
</evidence>
<evidence type="ECO:0000256" key="4">
    <source>
        <dbReference type="ARBA" id="ARBA00022670"/>
    </source>
</evidence>
<evidence type="ECO:0000259" key="13">
    <source>
        <dbReference type="Pfam" id="PF17820"/>
    </source>
</evidence>
<keyword evidence="9 11" id="KW-0482">Metalloprotease</keyword>
<evidence type="ECO:0000259" key="12">
    <source>
        <dbReference type="Pfam" id="PF02163"/>
    </source>
</evidence>
<dbReference type="CDD" id="cd06163">
    <property type="entry name" value="S2P-M50_PDZ_RseP-like"/>
    <property type="match status" value="1"/>
</dbReference>
<dbReference type="GO" id="GO:0004222">
    <property type="term" value="F:metalloendopeptidase activity"/>
    <property type="evidence" value="ECO:0007669"/>
    <property type="project" value="InterPro"/>
</dbReference>
<evidence type="ECO:0000313" key="14">
    <source>
        <dbReference type="EMBL" id="MDG4945329.1"/>
    </source>
</evidence>
<dbReference type="EC" id="3.4.24.-" evidence="11"/>
<dbReference type="SUPFAM" id="SSF50156">
    <property type="entry name" value="PDZ domain-like"/>
    <property type="match status" value="2"/>
</dbReference>
<keyword evidence="7 11" id="KW-0862">Zinc</keyword>
<dbReference type="GO" id="GO:0016020">
    <property type="term" value="C:membrane"/>
    <property type="evidence" value="ECO:0007669"/>
    <property type="project" value="UniProtKB-SubCell"/>
</dbReference>
<dbReference type="InterPro" id="IPR041489">
    <property type="entry name" value="PDZ_6"/>
</dbReference>
<dbReference type="Pfam" id="PF17820">
    <property type="entry name" value="PDZ_6"/>
    <property type="match status" value="1"/>
</dbReference>
<gene>
    <name evidence="14" type="primary">rseP</name>
    <name evidence="14" type="ORF">NMK71_02795</name>
</gene>
<name>A0A9X4RX16_9FLAO</name>
<feature type="transmembrane region" description="Helical" evidence="11">
    <location>
        <begin position="361"/>
        <end position="381"/>
    </location>
</feature>
<evidence type="ECO:0000313" key="15">
    <source>
        <dbReference type="Proteomes" id="UP001152599"/>
    </source>
</evidence>
<feature type="domain" description="Peptidase M50" evidence="12">
    <location>
        <begin position="10"/>
        <end position="421"/>
    </location>
</feature>
<dbReference type="CDD" id="cd23081">
    <property type="entry name" value="cpPDZ_EcRseP-like"/>
    <property type="match status" value="1"/>
</dbReference>
<evidence type="ECO:0000256" key="3">
    <source>
        <dbReference type="ARBA" id="ARBA00007931"/>
    </source>
</evidence>
<keyword evidence="6 11" id="KW-0378">Hydrolase</keyword>
<evidence type="ECO:0000256" key="7">
    <source>
        <dbReference type="ARBA" id="ARBA00022833"/>
    </source>
</evidence>
<keyword evidence="10 11" id="KW-0472">Membrane</keyword>
<keyword evidence="11" id="KW-0479">Metal-binding</keyword>
<dbReference type="GO" id="GO:0046872">
    <property type="term" value="F:metal ion binding"/>
    <property type="evidence" value="ECO:0007669"/>
    <property type="project" value="UniProtKB-KW"/>
</dbReference>
<evidence type="ECO:0000256" key="6">
    <source>
        <dbReference type="ARBA" id="ARBA00022801"/>
    </source>
</evidence>
<dbReference type="Proteomes" id="UP001152599">
    <property type="component" value="Unassembled WGS sequence"/>
</dbReference>
<dbReference type="InterPro" id="IPR008915">
    <property type="entry name" value="Peptidase_M50"/>
</dbReference>
<comment type="similarity">
    <text evidence="3 11">Belongs to the peptidase M50B family.</text>
</comment>
<dbReference type="PANTHER" id="PTHR42837">
    <property type="entry name" value="REGULATOR OF SIGMA-E PROTEASE RSEP"/>
    <property type="match status" value="1"/>
</dbReference>
<dbReference type="EMBL" id="JANCMU010000001">
    <property type="protein sequence ID" value="MDG4945329.1"/>
    <property type="molecule type" value="Genomic_DNA"/>
</dbReference>
<protein>
    <recommendedName>
        <fullName evidence="11">Zinc metalloprotease</fullName>
        <ecNumber evidence="11">3.4.24.-</ecNumber>
    </recommendedName>
</protein>
<dbReference type="InterPro" id="IPR036034">
    <property type="entry name" value="PDZ_sf"/>
</dbReference>
<dbReference type="RefSeq" id="WP_304419985.1">
    <property type="nucleotide sequence ID" value="NZ_JANCMU010000001.1"/>
</dbReference>
<reference evidence="14" key="1">
    <citation type="submission" date="2022-07" db="EMBL/GenBank/DDBJ databases">
        <title>Description and genome-wide analysis of Profundicola chukchiensis gen. nov., sp. nov., marine bacteria isolated from bottom sediments of the Chukchi Sea.</title>
        <authorList>
            <person name="Romanenko L."/>
            <person name="Otstavnykh N."/>
            <person name="Kurilenko V."/>
            <person name="Eremeev V."/>
            <person name="Velansky P."/>
            <person name="Mikhailov V."/>
            <person name="Isaeva M."/>
        </authorList>
    </citation>
    <scope>NUCLEOTIDE SEQUENCE</scope>
    <source>
        <strain evidence="14">KMM 9713</strain>
    </source>
</reference>
<dbReference type="InterPro" id="IPR004387">
    <property type="entry name" value="Pept_M50_Zn"/>
</dbReference>
<organism evidence="14 15">
    <name type="scientific">Profundicola chukchiensis</name>
    <dbReference type="NCBI Taxonomy" id="2961959"/>
    <lineage>
        <taxon>Bacteria</taxon>
        <taxon>Pseudomonadati</taxon>
        <taxon>Bacteroidota</taxon>
        <taxon>Flavobacteriia</taxon>
        <taxon>Flavobacteriales</taxon>
        <taxon>Weeksellaceae</taxon>
        <taxon>Profundicola</taxon>
    </lineage>
</organism>
<accession>A0A9X4RX16</accession>
<keyword evidence="5 11" id="KW-0812">Transmembrane</keyword>
<comment type="cofactor">
    <cofactor evidence="1 11">
        <name>Zn(2+)</name>
        <dbReference type="ChEBI" id="CHEBI:29105"/>
    </cofactor>
</comment>
<evidence type="ECO:0000256" key="5">
    <source>
        <dbReference type="ARBA" id="ARBA00022692"/>
    </source>
</evidence>
<feature type="domain" description="PDZ" evidence="13">
    <location>
        <begin position="226"/>
        <end position="271"/>
    </location>
</feature>
<evidence type="ECO:0000256" key="10">
    <source>
        <dbReference type="ARBA" id="ARBA00023136"/>
    </source>
</evidence>
<sequence>MEILIKAAQMILILSIIVVLHEGGHYAAAKFFKTKVERFFLFFDVKFALFKKQIGETVYGIGWLPLGGYVKIAGMIDESMDTEQMKQPAQPWEFRSKPAWQRLIIMLAGIIVNLLLAMIIFGVMSYTNGEQYVNVNKLNNGIVVDSAQAAMGLKPGDVPVGVNGVNYIKLNEISKRALIDGGELNVKRNGETINLPINEDALVSMLEHKGGFFAPNVAIKVDTVFSVAAEAGLEKGDKILALNNEPINGWKKISETIGASANSDITFKVERNGEAKEIVVHVPEEAKIGIGPSFDLSEVVDVEEFGLGESIARGVKLTFSTITDQVQSFSVLWKLKGKATKYVSGPIGIAEQLPPVWDWGFFWSFTALLSAWLAFVNLLPIPGLDGGHAMFTLYEMVTGHKPGDKFMEVMQVIGFVFLMALMVFIFGNDIVNLIYN</sequence>
<feature type="transmembrane region" description="Helical" evidence="11">
    <location>
        <begin position="412"/>
        <end position="435"/>
    </location>
</feature>
<keyword evidence="15" id="KW-1185">Reference proteome</keyword>
<comment type="caution">
    <text evidence="14">The sequence shown here is derived from an EMBL/GenBank/DDBJ whole genome shotgun (WGS) entry which is preliminary data.</text>
</comment>
<evidence type="ECO:0000256" key="11">
    <source>
        <dbReference type="RuleBase" id="RU362031"/>
    </source>
</evidence>
<keyword evidence="4" id="KW-0645">Protease</keyword>
<proteinExistence type="inferred from homology"/>
<dbReference type="AlphaFoldDB" id="A0A9X4RX16"/>
<comment type="subcellular location">
    <subcellularLocation>
        <location evidence="2">Membrane</location>
        <topology evidence="2">Multi-pass membrane protein</topology>
    </subcellularLocation>
</comment>